<evidence type="ECO:0000256" key="1">
    <source>
        <dbReference type="ARBA" id="ARBA00004141"/>
    </source>
</evidence>
<keyword evidence="10" id="KW-1185">Reference proteome</keyword>
<evidence type="ECO:0000256" key="7">
    <source>
        <dbReference type="SAM" id="Phobius"/>
    </source>
</evidence>
<dbReference type="Proteomes" id="UP001586593">
    <property type="component" value="Unassembled WGS sequence"/>
</dbReference>
<evidence type="ECO:0000313" key="9">
    <source>
        <dbReference type="EMBL" id="KAL1876180.1"/>
    </source>
</evidence>
<sequence length="404" mass="44378">MDGAGLNSYGSSSSSSSSGGSAISNGNGSNGGASGAVLTHNGHFNASDIRNNPLGLRLVISIWHRGLWWDDGILIASWVCITTESALMTYAVTLGYGYSINNYPPELLARAVDLILVIDIAGTFSLTAAIWSKTSFALTLLRLTEGWMKRLIWFIIVTMNIAMGLSALFIWIQCRPVQRSWNPFVEGTCWAPYVIVYYNIFSAAYSAAMDITLALLPWRLIWGLNMKKKEKIGVAVAMSFGIFAGITAIVKTTKIPAMLSMDPSDGIQLFIWGNAESCVTIIATSIPILRVLIRDVKATYRQYHTTYAGGESGDAGGNTTWWSKAKSRNNTVATTGNRTRVDTRRDERNDDDHGSEKSILKGRMSREQTGRIVMRYEVSAAEYSRDGRVGAGRNMSFEMDRVVR</sequence>
<feature type="region of interest" description="Disordered" evidence="6">
    <location>
        <begin position="1"/>
        <end position="25"/>
    </location>
</feature>
<proteinExistence type="inferred from homology"/>
<keyword evidence="2 7" id="KW-0812">Transmembrane</keyword>
<feature type="transmembrane region" description="Helical" evidence="7">
    <location>
        <begin position="270"/>
        <end position="293"/>
    </location>
</feature>
<reference evidence="9 10" key="1">
    <citation type="journal article" date="2024" name="Commun. Biol.">
        <title>Comparative genomic analysis of thermophilic fungi reveals convergent evolutionary adaptations and gene losses.</title>
        <authorList>
            <person name="Steindorff A.S."/>
            <person name="Aguilar-Pontes M.V."/>
            <person name="Robinson A.J."/>
            <person name="Andreopoulos B."/>
            <person name="LaButti K."/>
            <person name="Kuo A."/>
            <person name="Mondo S."/>
            <person name="Riley R."/>
            <person name="Otillar R."/>
            <person name="Haridas S."/>
            <person name="Lipzen A."/>
            <person name="Grimwood J."/>
            <person name="Schmutz J."/>
            <person name="Clum A."/>
            <person name="Reid I.D."/>
            <person name="Moisan M.C."/>
            <person name="Butler G."/>
            <person name="Nguyen T.T.M."/>
            <person name="Dewar K."/>
            <person name="Conant G."/>
            <person name="Drula E."/>
            <person name="Henrissat B."/>
            <person name="Hansel C."/>
            <person name="Singer S."/>
            <person name="Hutchinson M.I."/>
            <person name="de Vries R.P."/>
            <person name="Natvig D.O."/>
            <person name="Powell A.J."/>
            <person name="Tsang A."/>
            <person name="Grigoriev I.V."/>
        </authorList>
    </citation>
    <scope>NUCLEOTIDE SEQUENCE [LARGE SCALE GENOMIC DNA]</scope>
    <source>
        <strain evidence="9 10">ATCC 24622</strain>
    </source>
</reference>
<evidence type="ECO:0000256" key="6">
    <source>
        <dbReference type="SAM" id="MobiDB-lite"/>
    </source>
</evidence>
<dbReference type="PANTHER" id="PTHR33048:SF42">
    <property type="entry name" value="INTEGRAL MEMBRANE PROTEIN"/>
    <property type="match status" value="1"/>
</dbReference>
<dbReference type="Pfam" id="PF20684">
    <property type="entry name" value="Fung_rhodopsin"/>
    <property type="match status" value="1"/>
</dbReference>
<feature type="transmembrane region" description="Helical" evidence="7">
    <location>
        <begin position="108"/>
        <end position="131"/>
    </location>
</feature>
<keyword evidence="3 7" id="KW-1133">Transmembrane helix</keyword>
<dbReference type="InterPro" id="IPR049326">
    <property type="entry name" value="Rhodopsin_dom_fungi"/>
</dbReference>
<organism evidence="9 10">
    <name type="scientific">Phialemonium thermophilum</name>
    <dbReference type="NCBI Taxonomy" id="223376"/>
    <lineage>
        <taxon>Eukaryota</taxon>
        <taxon>Fungi</taxon>
        <taxon>Dikarya</taxon>
        <taxon>Ascomycota</taxon>
        <taxon>Pezizomycotina</taxon>
        <taxon>Sordariomycetes</taxon>
        <taxon>Sordariomycetidae</taxon>
        <taxon>Cephalothecales</taxon>
        <taxon>Cephalothecaceae</taxon>
        <taxon>Phialemonium</taxon>
    </lineage>
</organism>
<dbReference type="PANTHER" id="PTHR33048">
    <property type="entry name" value="PTH11-LIKE INTEGRAL MEMBRANE PROTEIN (AFU_ORTHOLOGUE AFUA_5G11245)"/>
    <property type="match status" value="1"/>
</dbReference>
<feature type="transmembrane region" description="Helical" evidence="7">
    <location>
        <begin position="151"/>
        <end position="172"/>
    </location>
</feature>
<accession>A0ABR3XKG5</accession>
<feature type="domain" description="Rhodopsin" evidence="8">
    <location>
        <begin position="56"/>
        <end position="294"/>
    </location>
</feature>
<comment type="caution">
    <text evidence="9">The sequence shown here is derived from an EMBL/GenBank/DDBJ whole genome shotgun (WGS) entry which is preliminary data.</text>
</comment>
<comment type="subcellular location">
    <subcellularLocation>
        <location evidence="1">Membrane</location>
        <topology evidence="1">Multi-pass membrane protein</topology>
    </subcellularLocation>
</comment>
<evidence type="ECO:0000256" key="3">
    <source>
        <dbReference type="ARBA" id="ARBA00022989"/>
    </source>
</evidence>
<evidence type="ECO:0000256" key="5">
    <source>
        <dbReference type="ARBA" id="ARBA00038359"/>
    </source>
</evidence>
<dbReference type="EMBL" id="JAZHXJ010000082">
    <property type="protein sequence ID" value="KAL1876180.1"/>
    <property type="molecule type" value="Genomic_DNA"/>
</dbReference>
<feature type="region of interest" description="Disordered" evidence="6">
    <location>
        <begin position="326"/>
        <end position="364"/>
    </location>
</feature>
<feature type="compositionally biased region" description="Basic and acidic residues" evidence="6">
    <location>
        <begin position="339"/>
        <end position="364"/>
    </location>
</feature>
<keyword evidence="4 7" id="KW-0472">Membrane</keyword>
<dbReference type="InterPro" id="IPR052337">
    <property type="entry name" value="SAT4-like"/>
</dbReference>
<feature type="transmembrane region" description="Helical" evidence="7">
    <location>
        <begin position="73"/>
        <end position="96"/>
    </location>
</feature>
<feature type="compositionally biased region" description="Polar residues" evidence="6">
    <location>
        <begin position="326"/>
        <end position="338"/>
    </location>
</feature>
<feature type="transmembrane region" description="Helical" evidence="7">
    <location>
        <begin position="232"/>
        <end position="250"/>
    </location>
</feature>
<evidence type="ECO:0000313" key="10">
    <source>
        <dbReference type="Proteomes" id="UP001586593"/>
    </source>
</evidence>
<evidence type="ECO:0000256" key="4">
    <source>
        <dbReference type="ARBA" id="ARBA00023136"/>
    </source>
</evidence>
<feature type="transmembrane region" description="Helical" evidence="7">
    <location>
        <begin position="192"/>
        <end position="220"/>
    </location>
</feature>
<comment type="similarity">
    <text evidence="5">Belongs to the SAT4 family.</text>
</comment>
<evidence type="ECO:0000256" key="2">
    <source>
        <dbReference type="ARBA" id="ARBA00022692"/>
    </source>
</evidence>
<gene>
    <name evidence="9" type="ORF">VTK73DRAFT_9618</name>
</gene>
<protein>
    <recommendedName>
        <fullName evidence="8">Rhodopsin domain-containing protein</fullName>
    </recommendedName>
</protein>
<name>A0ABR3XKG5_9PEZI</name>
<evidence type="ECO:0000259" key="8">
    <source>
        <dbReference type="Pfam" id="PF20684"/>
    </source>
</evidence>